<proteinExistence type="predicted"/>
<evidence type="ECO:0000313" key="2">
    <source>
        <dbReference type="Proteomes" id="UP000272464"/>
    </source>
</evidence>
<dbReference type="AlphaFoldDB" id="A0A433XQM7"/>
<accession>A0A433XQM7</accession>
<dbReference type="RefSeq" id="WP_127198042.1">
    <property type="nucleotide sequence ID" value="NZ_RZNX01000001.1"/>
</dbReference>
<sequence>MEEPIPEINVKFNCQVCNHDINVLFKSQQVEAVRCPGCSKVYSLLKPTIGEEILLDWEREALYHKIKAEKTKQDNSSLVALMIKVAELLTWRDGGNGKLKAIEALRQWCIENEEPAVMEELKIIYGRGKASRLPPR</sequence>
<comment type="caution">
    <text evidence="1">The sequence shown here is derived from an EMBL/GenBank/DDBJ whole genome shotgun (WGS) entry which is preliminary data.</text>
</comment>
<organism evidence="1 2">
    <name type="scientific">Paenibacillus zeisoli</name>
    <dbReference type="NCBI Taxonomy" id="2496267"/>
    <lineage>
        <taxon>Bacteria</taxon>
        <taxon>Bacillati</taxon>
        <taxon>Bacillota</taxon>
        <taxon>Bacilli</taxon>
        <taxon>Bacillales</taxon>
        <taxon>Paenibacillaceae</taxon>
        <taxon>Paenibacillus</taxon>
    </lineage>
</organism>
<dbReference type="OrthoDB" id="2648793at2"/>
<name>A0A433XQM7_9BACL</name>
<protein>
    <submittedName>
        <fullName evidence="1">Uncharacterized protein</fullName>
    </submittedName>
</protein>
<reference evidence="1 2" key="1">
    <citation type="submission" date="2018-12" db="EMBL/GenBank/DDBJ databases">
        <authorList>
            <person name="Sun L."/>
            <person name="Chen Z."/>
        </authorList>
    </citation>
    <scope>NUCLEOTIDE SEQUENCE [LARGE SCALE GENOMIC DNA]</scope>
    <source>
        <strain evidence="1 2">3-5-3</strain>
    </source>
</reference>
<gene>
    <name evidence="1" type="ORF">EJP77_05025</name>
</gene>
<dbReference type="EMBL" id="RZNX01000001">
    <property type="protein sequence ID" value="RUT36349.1"/>
    <property type="molecule type" value="Genomic_DNA"/>
</dbReference>
<evidence type="ECO:0000313" key="1">
    <source>
        <dbReference type="EMBL" id="RUT36349.1"/>
    </source>
</evidence>
<keyword evidence="2" id="KW-1185">Reference proteome</keyword>
<dbReference type="Proteomes" id="UP000272464">
    <property type="component" value="Unassembled WGS sequence"/>
</dbReference>